<dbReference type="SUPFAM" id="SSF49785">
    <property type="entry name" value="Galactose-binding domain-like"/>
    <property type="match status" value="1"/>
</dbReference>
<organism evidence="6 7">
    <name type="scientific">Eggerthia catenaformis OT 569 = DSM 20559</name>
    <dbReference type="NCBI Taxonomy" id="999415"/>
    <lineage>
        <taxon>Bacteria</taxon>
        <taxon>Bacillati</taxon>
        <taxon>Bacillota</taxon>
        <taxon>Erysipelotrichia</taxon>
        <taxon>Erysipelotrichales</taxon>
        <taxon>Coprobacillaceae</taxon>
        <taxon>Eggerthia</taxon>
    </lineage>
</organism>
<feature type="transmembrane region" description="Helical" evidence="3">
    <location>
        <begin position="722"/>
        <end position="740"/>
    </location>
</feature>
<evidence type="ECO:0000256" key="1">
    <source>
        <dbReference type="ARBA" id="ARBA00006865"/>
    </source>
</evidence>
<dbReference type="STRING" id="999415.HMPREF9943_00093"/>
<dbReference type="InterPro" id="IPR008979">
    <property type="entry name" value="Galactose-bd-like_sf"/>
</dbReference>
<dbReference type="BioCyc" id="ECAT999415-HMP:GTTI-102-MONOMER"/>
<keyword evidence="3" id="KW-1133">Transmembrane helix</keyword>
<gene>
    <name evidence="6" type="ORF">HMPREF9943_00093</name>
</gene>
<feature type="compositionally biased region" description="Low complexity" evidence="2">
    <location>
        <begin position="673"/>
        <end position="686"/>
    </location>
</feature>
<dbReference type="PROSITE" id="PS51257">
    <property type="entry name" value="PROKAR_LIPOPROTEIN"/>
    <property type="match status" value="1"/>
</dbReference>
<evidence type="ECO:0000259" key="5">
    <source>
        <dbReference type="PROSITE" id="PS51762"/>
    </source>
</evidence>
<dbReference type="Gene3D" id="2.60.120.260">
    <property type="entry name" value="Galactose-binding domain-like"/>
    <property type="match status" value="1"/>
</dbReference>
<dbReference type="SUPFAM" id="SSF49899">
    <property type="entry name" value="Concanavalin A-like lectins/glucanases"/>
    <property type="match status" value="1"/>
</dbReference>
<keyword evidence="4" id="KW-0732">Signal</keyword>
<name>M2Q631_9FIRM</name>
<keyword evidence="3" id="KW-0472">Membrane</keyword>
<dbReference type="InterPro" id="IPR000757">
    <property type="entry name" value="Beta-glucanase-like"/>
</dbReference>
<comment type="caution">
    <text evidence="6">The sequence shown here is derived from an EMBL/GenBank/DDBJ whole genome shotgun (WGS) entry which is preliminary data.</text>
</comment>
<evidence type="ECO:0000256" key="4">
    <source>
        <dbReference type="SAM" id="SignalP"/>
    </source>
</evidence>
<dbReference type="GO" id="GO:0004553">
    <property type="term" value="F:hydrolase activity, hydrolyzing O-glycosyl compounds"/>
    <property type="evidence" value="ECO:0007669"/>
    <property type="project" value="InterPro"/>
</dbReference>
<evidence type="ECO:0000313" key="6">
    <source>
        <dbReference type="EMBL" id="EMD17661.1"/>
    </source>
</evidence>
<dbReference type="PANTHER" id="PTHR10963">
    <property type="entry name" value="GLYCOSYL HYDROLASE-RELATED"/>
    <property type="match status" value="1"/>
</dbReference>
<dbReference type="EMBL" id="AGEJ01000001">
    <property type="protein sequence ID" value="EMD17661.1"/>
    <property type="molecule type" value="Genomic_DNA"/>
</dbReference>
<comment type="similarity">
    <text evidence="1">Belongs to the glycosyl hydrolase 16 family.</text>
</comment>
<feature type="signal peptide" evidence="4">
    <location>
        <begin position="1"/>
        <end position="25"/>
    </location>
</feature>
<feature type="chain" id="PRO_5004023257" description="GH16 domain-containing protein" evidence="4">
    <location>
        <begin position="26"/>
        <end position="745"/>
    </location>
</feature>
<dbReference type="Pfam" id="PF00722">
    <property type="entry name" value="Glyco_hydro_16"/>
    <property type="match status" value="1"/>
</dbReference>
<dbReference type="InterPro" id="IPR050546">
    <property type="entry name" value="Glycosyl_Hydrlase_16"/>
</dbReference>
<dbReference type="PROSITE" id="PS51762">
    <property type="entry name" value="GH16_2"/>
    <property type="match status" value="1"/>
</dbReference>
<feature type="region of interest" description="Disordered" evidence="2">
    <location>
        <begin position="672"/>
        <end position="718"/>
    </location>
</feature>
<protein>
    <recommendedName>
        <fullName evidence="5">GH16 domain-containing protein</fullName>
    </recommendedName>
</protein>
<keyword evidence="3" id="KW-0812">Transmembrane</keyword>
<evidence type="ECO:0000256" key="3">
    <source>
        <dbReference type="SAM" id="Phobius"/>
    </source>
</evidence>
<dbReference type="Proteomes" id="UP000011758">
    <property type="component" value="Unassembled WGS sequence"/>
</dbReference>
<dbReference type="AlphaFoldDB" id="M2Q631"/>
<proteinExistence type="inferred from homology"/>
<dbReference type="CDD" id="cd08023">
    <property type="entry name" value="GH16_laminarinase_like"/>
    <property type="match status" value="1"/>
</dbReference>
<dbReference type="RefSeq" id="WP_004801104.1">
    <property type="nucleotide sequence ID" value="NZ_KB446646.1"/>
</dbReference>
<keyword evidence="7" id="KW-1185">Reference proteome</keyword>
<dbReference type="PANTHER" id="PTHR10963:SF55">
    <property type="entry name" value="GLYCOSIDE HYDROLASE FAMILY 16 PROTEIN"/>
    <property type="match status" value="1"/>
</dbReference>
<feature type="domain" description="GH16" evidence="5">
    <location>
        <begin position="140"/>
        <end position="459"/>
    </location>
</feature>
<feature type="compositionally biased region" description="Basic and acidic residues" evidence="2">
    <location>
        <begin position="687"/>
        <end position="714"/>
    </location>
</feature>
<dbReference type="eggNOG" id="COG2273">
    <property type="taxonomic scope" value="Bacteria"/>
</dbReference>
<sequence>MNLKKKLMLTLALGMSCSQMHLAFAQSAPPLVPIQQDTGNLLQDSSFENHHNHWLKTGDAQFSSYGNSAASGNWYCLLPQGSRNACAYQKVTLKPNTNYIAKAKVLVGKQGGLAYFNVKTQDVSTLINGAEVSVSYKKEYDWKYQDVELKFNTKNYTNVAICIMKWTDKDQNIINSQIQADDIQLFEEGNNQQQNQTYKTLWYDNFDQKSLNLKDWEYELGSIRGHEQQHYVNNKENVFIRNGKLVLRATDRDKKDQYQNPRNPSRTVIYNSGSVRTHGHKEFLYGRIEIRAKLPKGQGVFPAFWTLGHDFTLDGNINGKQGYGWPRCGEIDIMELTGKAGNHPDNKRVWQTLHTGTANSENDHKLGGTSHTINEDFNNGYHTFGINWNKDSIEWYVDNKIVARVDYSHDKIAKTALNRPHYIQLNLAMGGSWPGEVGKNLAGTEFEIDHVVYARNQQQEKDAQEYYAKAPKLEGVKPLTIEEGDTDVLKGLTTSNNYHIDYSIEDSPQFKAEGGLTKVNLLCKGKDDLSSLKALKPGQYTIHYTALPNDIKYTHQGLSAEKDYLLARKSTTLTIVKKKKVFKMLENPKSVTQGEEAVFKSEAPFDTFKEVMVDNKVIDKKFYTVKSGSTVVTLSKDYTSTLSAENHTLSIVSEEGSATALFKVNKKVIASESNNESSKPKTPSKPSVKETPKAKDSSKPGIEKEIPKNKERMSPKTSDTTSIMGFVLISLISLFVLYFSKKQKA</sequence>
<dbReference type="Gene3D" id="2.60.120.200">
    <property type="match status" value="1"/>
</dbReference>
<evidence type="ECO:0000313" key="7">
    <source>
        <dbReference type="Proteomes" id="UP000011758"/>
    </source>
</evidence>
<dbReference type="GO" id="GO:0005975">
    <property type="term" value="P:carbohydrate metabolic process"/>
    <property type="evidence" value="ECO:0007669"/>
    <property type="project" value="InterPro"/>
</dbReference>
<dbReference type="PATRIC" id="fig|999415.3.peg.94"/>
<dbReference type="InterPro" id="IPR013320">
    <property type="entry name" value="ConA-like_dom_sf"/>
</dbReference>
<accession>M2Q631</accession>
<evidence type="ECO:0000256" key="2">
    <source>
        <dbReference type="SAM" id="MobiDB-lite"/>
    </source>
</evidence>
<reference evidence="6 7" key="1">
    <citation type="submission" date="2013-02" db="EMBL/GenBank/DDBJ databases">
        <title>The Genome Sequence of Lactobacillus catenaformis F0143.</title>
        <authorList>
            <consortium name="The Broad Institute Genome Sequencing Platform"/>
            <person name="Earl A."/>
            <person name="Ward D."/>
            <person name="Feldgarden M."/>
            <person name="Gevers D."/>
            <person name="Izard J."/>
            <person name="Blanton J.M."/>
            <person name="Mathney J."/>
            <person name="Dewhirst F.E."/>
            <person name="Young S.K."/>
            <person name="Zeng Q."/>
            <person name="Gargeya S."/>
            <person name="Fitzgerald M."/>
            <person name="Haas B."/>
            <person name="Abouelleil A."/>
            <person name="Alvarado L."/>
            <person name="Arachchi H.M."/>
            <person name="Berlin A."/>
            <person name="Chapman S.B."/>
            <person name="Gearin G."/>
            <person name="Goldberg J."/>
            <person name="Griggs A."/>
            <person name="Gujja S."/>
            <person name="Hansen M."/>
            <person name="Heiman D."/>
            <person name="Howarth C."/>
            <person name="Larimer J."/>
            <person name="Lui A."/>
            <person name="MacDonald P.J.P."/>
            <person name="McCowen C."/>
            <person name="Montmayeur A."/>
            <person name="Murphy C."/>
            <person name="Neiman D."/>
            <person name="Pearson M."/>
            <person name="Priest M."/>
            <person name="Roberts A."/>
            <person name="Saif S."/>
            <person name="Shea T."/>
            <person name="Sisk P."/>
            <person name="Stolte C."/>
            <person name="Sykes S."/>
            <person name="Wortman J."/>
            <person name="Nusbaum C."/>
            <person name="Birren B."/>
        </authorList>
    </citation>
    <scope>NUCLEOTIDE SEQUENCE [LARGE SCALE GENOMIC DNA]</scope>
    <source>
        <strain evidence="6 7">OT 569</strain>
    </source>
</reference>